<evidence type="ECO:0000313" key="2">
    <source>
        <dbReference type="Proteomes" id="UP000262583"/>
    </source>
</evidence>
<dbReference type="AlphaFoldDB" id="A0A2Z4Y8Q3"/>
<accession>A0A2Z4Y8Q3</accession>
<organism evidence="1 2">
    <name type="scientific">Sumerlaea chitinivorans</name>
    <dbReference type="NCBI Taxonomy" id="2250252"/>
    <lineage>
        <taxon>Bacteria</taxon>
        <taxon>Candidatus Sumerlaeota</taxon>
        <taxon>Candidatus Sumerlaeia</taxon>
        <taxon>Candidatus Sumerlaeales</taxon>
        <taxon>Candidatus Sumerlaeaceae</taxon>
        <taxon>Candidatus Sumerlaea</taxon>
    </lineage>
</organism>
<dbReference type="Proteomes" id="UP000262583">
    <property type="component" value="Chromosome"/>
</dbReference>
<sequence>MQAHKKREIVKAAEHVTPSVPPPSFVKLITDSRKAQGE</sequence>
<protein>
    <submittedName>
        <fullName evidence="1">Uncharacterized protein</fullName>
    </submittedName>
</protein>
<proteinExistence type="predicted"/>
<dbReference type="KEGG" id="schv:BRCON_2428"/>
<reference evidence="1 2" key="1">
    <citation type="submission" date="2018-05" db="EMBL/GenBank/DDBJ databases">
        <title>A metagenomic window into the 2 km-deep terrestrial subsurface aquifer revealed taxonomically and functionally diverse microbial community comprising novel uncultured bacterial lineages.</title>
        <authorList>
            <person name="Kadnikov V.V."/>
            <person name="Mardanov A.V."/>
            <person name="Beletsky A.V."/>
            <person name="Banks D."/>
            <person name="Pimenov N.V."/>
            <person name="Frank Y.A."/>
            <person name="Karnachuk O.V."/>
            <person name="Ravin N.V."/>
        </authorList>
    </citation>
    <scope>NUCLEOTIDE SEQUENCE [LARGE SCALE GENOMIC DNA]</scope>
    <source>
        <strain evidence="1">BY</strain>
    </source>
</reference>
<dbReference type="EMBL" id="CP030759">
    <property type="protein sequence ID" value="AXA37198.1"/>
    <property type="molecule type" value="Genomic_DNA"/>
</dbReference>
<name>A0A2Z4Y8Q3_SUMC1</name>
<gene>
    <name evidence="1" type="ORF">BRCON_2428</name>
</gene>
<evidence type="ECO:0000313" key="1">
    <source>
        <dbReference type="EMBL" id="AXA37198.1"/>
    </source>
</evidence>